<comment type="subcellular location">
    <subcellularLocation>
        <location evidence="1">Secreted</location>
    </subcellularLocation>
</comment>
<name>A0A1M5RCK4_9RHOB</name>
<gene>
    <name evidence="3" type="ORF">SAMN05444003_2515</name>
</gene>
<dbReference type="InterPro" id="IPR018511">
    <property type="entry name" value="Hemolysin-typ_Ca-bd_CS"/>
</dbReference>
<dbReference type="Pfam" id="PF00353">
    <property type="entry name" value="HemolysinCabind"/>
    <property type="match status" value="2"/>
</dbReference>
<dbReference type="InterPro" id="IPR001343">
    <property type="entry name" value="Hemolysn_Ca-bd"/>
</dbReference>
<dbReference type="PANTHER" id="PTHR38340">
    <property type="entry name" value="S-LAYER PROTEIN"/>
    <property type="match status" value="1"/>
</dbReference>
<dbReference type="EMBL" id="FQXB01000004">
    <property type="protein sequence ID" value="SHH24092.1"/>
    <property type="molecule type" value="Genomic_DNA"/>
</dbReference>
<evidence type="ECO:0000256" key="2">
    <source>
        <dbReference type="ARBA" id="ARBA00022525"/>
    </source>
</evidence>
<evidence type="ECO:0000256" key="1">
    <source>
        <dbReference type="ARBA" id="ARBA00004613"/>
    </source>
</evidence>
<dbReference type="PRINTS" id="PR00313">
    <property type="entry name" value="CABNDNGRPT"/>
</dbReference>
<sequence>MLIPLKGIFGDDTLDGGAGADHLFGGAGHDELYGGDDLDRDFLNGGSGSDVLTAGANDHLNGGAGADVFVIPIKADAVVDDYDATQDQLEVLYVVDTAPTLYLENNSEGLSLIAGDETVATFSHGTPIDLSQIKLIAA</sequence>
<dbReference type="InterPro" id="IPR011049">
    <property type="entry name" value="Serralysin-like_metalloprot_C"/>
</dbReference>
<dbReference type="GO" id="GO:0005576">
    <property type="term" value="C:extracellular region"/>
    <property type="evidence" value="ECO:0007669"/>
    <property type="project" value="UniProtKB-SubCell"/>
</dbReference>
<dbReference type="GO" id="GO:0005509">
    <property type="term" value="F:calcium ion binding"/>
    <property type="evidence" value="ECO:0007669"/>
    <property type="project" value="InterPro"/>
</dbReference>
<dbReference type="AlphaFoldDB" id="A0A1M5RCK4"/>
<organism evidence="3 4">
    <name type="scientific">Cognatiyoonia sediminum</name>
    <dbReference type="NCBI Taxonomy" id="1508389"/>
    <lineage>
        <taxon>Bacteria</taxon>
        <taxon>Pseudomonadati</taxon>
        <taxon>Pseudomonadota</taxon>
        <taxon>Alphaproteobacteria</taxon>
        <taxon>Rhodobacterales</taxon>
        <taxon>Paracoccaceae</taxon>
        <taxon>Cognatiyoonia</taxon>
    </lineage>
</organism>
<dbReference type="SUPFAM" id="SSF51120">
    <property type="entry name" value="beta-Roll"/>
    <property type="match status" value="1"/>
</dbReference>
<proteinExistence type="predicted"/>
<dbReference type="InterPro" id="IPR050557">
    <property type="entry name" value="RTX_toxin/Mannuronan_C5-epim"/>
</dbReference>
<dbReference type="Gene3D" id="2.150.10.10">
    <property type="entry name" value="Serralysin-like metalloprotease, C-terminal"/>
    <property type="match status" value="2"/>
</dbReference>
<dbReference type="STRING" id="1508389.SAMN05444003_2515"/>
<evidence type="ECO:0000313" key="4">
    <source>
        <dbReference type="Proteomes" id="UP000184074"/>
    </source>
</evidence>
<keyword evidence="4" id="KW-1185">Reference proteome</keyword>
<keyword evidence="2" id="KW-0964">Secreted</keyword>
<dbReference type="Proteomes" id="UP000184074">
    <property type="component" value="Unassembled WGS sequence"/>
</dbReference>
<protein>
    <submittedName>
        <fullName evidence="3">Hemolysin-type calcium-binding repeat-containing protein</fullName>
    </submittedName>
</protein>
<reference evidence="3 4" key="1">
    <citation type="submission" date="2016-11" db="EMBL/GenBank/DDBJ databases">
        <authorList>
            <person name="Jaros S."/>
            <person name="Januszkiewicz K."/>
            <person name="Wedrychowicz H."/>
        </authorList>
    </citation>
    <scope>NUCLEOTIDE SEQUENCE [LARGE SCALE GENOMIC DNA]</scope>
    <source>
        <strain evidence="3 4">DSM 28715</strain>
    </source>
</reference>
<evidence type="ECO:0000313" key="3">
    <source>
        <dbReference type="EMBL" id="SHH24092.1"/>
    </source>
</evidence>
<accession>A0A1M5RCK4</accession>
<dbReference type="PROSITE" id="PS00330">
    <property type="entry name" value="HEMOLYSIN_CALCIUM"/>
    <property type="match status" value="2"/>
</dbReference>
<dbReference type="PANTHER" id="PTHR38340:SF1">
    <property type="entry name" value="S-LAYER PROTEIN"/>
    <property type="match status" value="1"/>
</dbReference>